<dbReference type="Gramene" id="KQL31734">
    <property type="protein sequence ID" value="KQL31734"/>
    <property type="gene ID" value="SETIT_020571mg"/>
</dbReference>
<dbReference type="AlphaFoldDB" id="K3Z203"/>
<dbReference type="HOGENOM" id="CLU_3192260_0_0_1"/>
<dbReference type="Proteomes" id="UP000004995">
    <property type="component" value="Unassembled WGS sequence"/>
</dbReference>
<protein>
    <submittedName>
        <fullName evidence="1">Uncharacterized protein</fullName>
    </submittedName>
</protein>
<sequence>MRGLKVQAYGFEGVMHVLHIAARIWCLRRSWEGDLFTRRMHLLIEL</sequence>
<evidence type="ECO:0000313" key="2">
    <source>
        <dbReference type="Proteomes" id="UP000004995"/>
    </source>
</evidence>
<dbReference type="InParanoid" id="K3Z203"/>
<dbReference type="EnsemblPlants" id="KQL31734">
    <property type="protein sequence ID" value="KQL31734"/>
    <property type="gene ID" value="SETIT_020571mg"/>
</dbReference>
<name>K3Z203_SETIT</name>
<organism evidence="1 2">
    <name type="scientific">Setaria italica</name>
    <name type="common">Foxtail millet</name>
    <name type="synonym">Panicum italicum</name>
    <dbReference type="NCBI Taxonomy" id="4555"/>
    <lineage>
        <taxon>Eukaryota</taxon>
        <taxon>Viridiplantae</taxon>
        <taxon>Streptophyta</taxon>
        <taxon>Embryophyta</taxon>
        <taxon>Tracheophyta</taxon>
        <taxon>Spermatophyta</taxon>
        <taxon>Magnoliopsida</taxon>
        <taxon>Liliopsida</taxon>
        <taxon>Poales</taxon>
        <taxon>Poaceae</taxon>
        <taxon>PACMAD clade</taxon>
        <taxon>Panicoideae</taxon>
        <taxon>Panicodae</taxon>
        <taxon>Paniceae</taxon>
        <taxon>Cenchrinae</taxon>
        <taxon>Setaria</taxon>
    </lineage>
</organism>
<reference evidence="2" key="1">
    <citation type="journal article" date="2012" name="Nat. Biotechnol.">
        <title>Reference genome sequence of the model plant Setaria.</title>
        <authorList>
            <person name="Bennetzen J.L."/>
            <person name="Schmutz J."/>
            <person name="Wang H."/>
            <person name="Percifield R."/>
            <person name="Hawkins J."/>
            <person name="Pontaroli A.C."/>
            <person name="Estep M."/>
            <person name="Feng L."/>
            <person name="Vaughn J.N."/>
            <person name="Grimwood J."/>
            <person name="Jenkins J."/>
            <person name="Barry K."/>
            <person name="Lindquist E."/>
            <person name="Hellsten U."/>
            <person name="Deshpande S."/>
            <person name="Wang X."/>
            <person name="Wu X."/>
            <person name="Mitros T."/>
            <person name="Triplett J."/>
            <person name="Yang X."/>
            <person name="Ye C.Y."/>
            <person name="Mauro-Herrera M."/>
            <person name="Wang L."/>
            <person name="Li P."/>
            <person name="Sharma M."/>
            <person name="Sharma R."/>
            <person name="Ronald P.C."/>
            <person name="Panaud O."/>
            <person name="Kellogg E.A."/>
            <person name="Brutnell T.P."/>
            <person name="Doust A.N."/>
            <person name="Tuskan G.A."/>
            <person name="Rokhsar D."/>
            <person name="Devos K.M."/>
        </authorList>
    </citation>
    <scope>NUCLEOTIDE SEQUENCE [LARGE SCALE GENOMIC DNA]</scope>
    <source>
        <strain evidence="2">cv. Yugu1</strain>
    </source>
</reference>
<proteinExistence type="predicted"/>
<keyword evidence="2" id="KW-1185">Reference proteome</keyword>
<reference evidence="1" key="2">
    <citation type="submission" date="2018-08" db="UniProtKB">
        <authorList>
            <consortium name="EnsemblPlants"/>
        </authorList>
    </citation>
    <scope>IDENTIFICATION</scope>
    <source>
        <strain evidence="1">Yugu1</strain>
    </source>
</reference>
<dbReference type="EMBL" id="AGNK02000571">
    <property type="status" value="NOT_ANNOTATED_CDS"/>
    <property type="molecule type" value="Genomic_DNA"/>
</dbReference>
<evidence type="ECO:0000313" key="1">
    <source>
        <dbReference type="EnsemblPlants" id="KQL31734"/>
    </source>
</evidence>
<accession>K3Z203</accession>